<feature type="region of interest" description="Disordered" evidence="1">
    <location>
        <begin position="1"/>
        <end position="46"/>
    </location>
</feature>
<dbReference type="Proteomes" id="UP000543030">
    <property type="component" value="Unassembled WGS sequence"/>
</dbReference>
<dbReference type="AlphaFoldDB" id="A0A840RLH4"/>
<evidence type="ECO:0000256" key="1">
    <source>
        <dbReference type="SAM" id="MobiDB-lite"/>
    </source>
</evidence>
<comment type="caution">
    <text evidence="3">The sequence shown here is derived from an EMBL/GenBank/DDBJ whole genome shotgun (WGS) entry which is preliminary data.</text>
</comment>
<feature type="non-terminal residue" evidence="3">
    <location>
        <position position="205"/>
    </location>
</feature>
<keyword evidence="4" id="KW-1185">Reference proteome</keyword>
<feature type="transmembrane region" description="Helical" evidence="2">
    <location>
        <begin position="165"/>
        <end position="186"/>
    </location>
</feature>
<keyword evidence="2" id="KW-0812">Transmembrane</keyword>
<accession>A0A840RLH4</accession>
<keyword evidence="2" id="KW-0472">Membrane</keyword>
<keyword evidence="2" id="KW-1133">Transmembrane helix</keyword>
<gene>
    <name evidence="3" type="ORF">HNQ50_004132</name>
</gene>
<evidence type="ECO:0000313" key="3">
    <source>
        <dbReference type="EMBL" id="MBB5193378.1"/>
    </source>
</evidence>
<evidence type="ECO:0000313" key="4">
    <source>
        <dbReference type="Proteomes" id="UP000543030"/>
    </source>
</evidence>
<reference evidence="3 4" key="1">
    <citation type="submission" date="2020-08" db="EMBL/GenBank/DDBJ databases">
        <title>Genomic Encyclopedia of Type Strains, Phase IV (KMG-IV): sequencing the most valuable type-strain genomes for metagenomic binning, comparative biology and taxonomic classification.</title>
        <authorList>
            <person name="Goeker M."/>
        </authorList>
    </citation>
    <scope>NUCLEOTIDE SEQUENCE [LARGE SCALE GENOMIC DNA]</scope>
    <source>
        <strain evidence="3 4">DSM 18233</strain>
    </source>
</reference>
<name>A0A840RLH4_9NEIS</name>
<sequence>MLGAAGGEVRQKQHQNQPQPQPQSRKSFVGKNGSPCLPPRHSREGGNLAAISTSMRTLLRSTPSSFRSSAAPLGRNPARRPTGCLRWIVALRRIHPTDLVYRRFAARSPGLPLFSLGGQSEGGFIAPAGHLRWPFWIPAQGRNDEVVGCVLTPPLQLQLQLQLQLLLLLRLPLVLVLVLGLLLTFLPPSKPSADGVEGDLRLPTD</sequence>
<proteinExistence type="predicted"/>
<protein>
    <submittedName>
        <fullName evidence="3">Uncharacterized protein</fullName>
    </submittedName>
</protein>
<dbReference type="EMBL" id="JACHHN010000010">
    <property type="protein sequence ID" value="MBB5193378.1"/>
    <property type="molecule type" value="Genomic_DNA"/>
</dbReference>
<evidence type="ECO:0000256" key="2">
    <source>
        <dbReference type="SAM" id="Phobius"/>
    </source>
</evidence>
<organism evidence="3 4">
    <name type="scientific">Silvimonas terrae</name>
    <dbReference type="NCBI Taxonomy" id="300266"/>
    <lineage>
        <taxon>Bacteria</taxon>
        <taxon>Pseudomonadati</taxon>
        <taxon>Pseudomonadota</taxon>
        <taxon>Betaproteobacteria</taxon>
        <taxon>Neisseriales</taxon>
        <taxon>Chitinibacteraceae</taxon>
        <taxon>Silvimonas</taxon>
    </lineage>
</organism>